<comment type="similarity">
    <text evidence="1 12">Belongs to the aldehyde dehydrogenase family.</text>
</comment>
<dbReference type="GO" id="GO:0016740">
    <property type="term" value="F:transferase activity"/>
    <property type="evidence" value="ECO:0007669"/>
    <property type="project" value="UniProtKB-KW"/>
</dbReference>
<dbReference type="Pfam" id="PF01485">
    <property type="entry name" value="IBR"/>
    <property type="match status" value="1"/>
</dbReference>
<organism evidence="15 16">
    <name type="scientific">Xylaria flabelliformis</name>
    <dbReference type="NCBI Taxonomy" id="2512241"/>
    <lineage>
        <taxon>Eukaryota</taxon>
        <taxon>Fungi</taxon>
        <taxon>Dikarya</taxon>
        <taxon>Ascomycota</taxon>
        <taxon>Pezizomycotina</taxon>
        <taxon>Sordariomycetes</taxon>
        <taxon>Xylariomycetidae</taxon>
        <taxon>Xylariales</taxon>
        <taxon>Xylariaceae</taxon>
        <taxon>Xylaria</taxon>
    </lineage>
</organism>
<keyword evidence="4" id="KW-0677">Repeat</keyword>
<dbReference type="InterPro" id="IPR016162">
    <property type="entry name" value="Ald_DH_N"/>
</dbReference>
<dbReference type="InterPro" id="IPR029510">
    <property type="entry name" value="Ald_DH_CS_GLU"/>
</dbReference>
<name>A0A553HUR7_9PEZI</name>
<evidence type="ECO:0000313" key="15">
    <source>
        <dbReference type="EMBL" id="TRX91700.1"/>
    </source>
</evidence>
<protein>
    <recommendedName>
        <fullName evidence="9">aldehyde dehydrogenase (NAD(+))</fullName>
        <ecNumber evidence="9">1.2.1.3</ecNumber>
    </recommendedName>
</protein>
<feature type="compositionally biased region" description="Basic and acidic residues" evidence="13">
    <location>
        <begin position="401"/>
        <end position="414"/>
    </location>
</feature>
<evidence type="ECO:0000256" key="10">
    <source>
        <dbReference type="ARBA" id="ARBA00049194"/>
    </source>
</evidence>
<dbReference type="FunFam" id="3.40.605.10:FF:000007">
    <property type="entry name" value="NAD/NADP-dependent betaine aldehyde dehydrogenase"/>
    <property type="match status" value="1"/>
</dbReference>
<dbReference type="EC" id="1.2.1.3" evidence="9"/>
<keyword evidence="5" id="KW-0863">Zinc-finger</keyword>
<evidence type="ECO:0000256" key="8">
    <source>
        <dbReference type="ARBA" id="ARBA00023002"/>
    </source>
</evidence>
<evidence type="ECO:0000256" key="1">
    <source>
        <dbReference type="ARBA" id="ARBA00009986"/>
    </source>
</evidence>
<evidence type="ECO:0000259" key="14">
    <source>
        <dbReference type="PROSITE" id="PS51873"/>
    </source>
</evidence>
<evidence type="ECO:0000256" key="2">
    <source>
        <dbReference type="ARBA" id="ARBA00022679"/>
    </source>
</evidence>
<dbReference type="InterPro" id="IPR015590">
    <property type="entry name" value="Aldehyde_DH_dom"/>
</dbReference>
<dbReference type="PROSITE" id="PS00687">
    <property type="entry name" value="ALDEHYDE_DEHYDR_GLU"/>
    <property type="match status" value="1"/>
</dbReference>
<accession>A0A553HUR7</accession>
<dbReference type="PROSITE" id="PS51873">
    <property type="entry name" value="TRIAD"/>
    <property type="match status" value="1"/>
</dbReference>
<dbReference type="OrthoDB" id="310895at2759"/>
<dbReference type="CDD" id="cd20335">
    <property type="entry name" value="BRcat_RBR"/>
    <property type="match status" value="1"/>
</dbReference>
<evidence type="ECO:0000256" key="7">
    <source>
        <dbReference type="ARBA" id="ARBA00022833"/>
    </source>
</evidence>
<dbReference type="Proteomes" id="UP000319160">
    <property type="component" value="Unassembled WGS sequence"/>
</dbReference>
<keyword evidence="16" id="KW-1185">Reference proteome</keyword>
<evidence type="ECO:0000313" key="16">
    <source>
        <dbReference type="Proteomes" id="UP000319160"/>
    </source>
</evidence>
<gene>
    <name evidence="15" type="ORF">FHL15_007482</name>
</gene>
<dbReference type="PANTHER" id="PTHR11699">
    <property type="entry name" value="ALDEHYDE DEHYDROGENASE-RELATED"/>
    <property type="match status" value="1"/>
</dbReference>
<dbReference type="STRING" id="2512241.A0A553HUR7"/>
<evidence type="ECO:0000256" key="5">
    <source>
        <dbReference type="ARBA" id="ARBA00022771"/>
    </source>
</evidence>
<keyword evidence="6" id="KW-0833">Ubl conjugation pathway</keyword>
<feature type="region of interest" description="Disordered" evidence="13">
    <location>
        <begin position="399"/>
        <end position="418"/>
    </location>
</feature>
<dbReference type="SUPFAM" id="SSF53720">
    <property type="entry name" value="ALDH-like"/>
    <property type="match status" value="1"/>
</dbReference>
<sequence>MENNNGNTYSDPDLSQYGEIIEQYRDAVLEQYGASQPSANGFNPQLDIQELNYVPGLNQPQPWRLTVRPDEIMYSQGDMQPQTLTIEDELQEVLGERLNSRHHRIVESGSNVTNPLVMFDGLLWSIELHRRLAAAGLIQPLTPRYVQQRRNEMVIVEVDHWNGNGSRMPIPFFPGLLMREPHTKCAVCDTDTEFSLDQEGLDEATQGFGKQWISGLLNFPLWCELRKCEHALLICRACIRRHIETQVAELGRWAPDRINCPWPRCRHRLTREDIAHFASADVYHRYEDHCTRKMLSRSPDFRWCLRPGCGRGGFYENAGLPLRSASELPYHPCPRGCITCPHCAMAMCYFCQVPWHRGLTCQQFQAQRAEREELQATVEWERKYTRICPGEGCGVRVPQKKAKEQTADTDKRGGLESSCERGGFGNGTMWVAGGNSPGRAYQLKILLRERSSRKDVQDTVALAQAAFKSGVWSRESRHRRADVLDKAATLLEAELPQLIALEVRQTGRAVREMKAQVPSLIRWFKYYASLLRVEERPVLPTTGKLHNFVDRVPLGVVVQITPFNHPLLIAVKKLAPALAAGNSVIVKPSELTPLTTLRLGAILKAAGLPDGVFNVLPGYGARTGKALVRHPLVRKVDVTGGTEAGRAIGAIAGGNLARYTAELGGKAPLVMFASADVQLAVNGIAFGSFIASGQTCIASTRIIVEYKILDALVEQLKAKTEFIGSRMGAPTNPDSMMGPLISARQIQKVEALVDEAVSTRMANVVTGGKRMTGTSALDGTDFSKGYFYEPTVLVESDRSSGNMQKTLLWRKEAFGPVIVVVGFNTEDEAVELANDSDFGLGAGIWTQDLSQAFRVSERIDAGITWVNTHHRNDPSSPWGGSKSSSGLGVENGVEAYHAYTTAKSTIINYASTEEALTTDDWFKDQPGSVRYDLCHRRSRFLLVKLGLDAGQLEYRVPESRQALGYFAPSHEVPAYSNGYQEQKVTGLLGNFFAIFLFQVDPLIIELVWRKLVRLDYVDLAVAHN</sequence>
<dbReference type="FunFam" id="3.40.309.10:FF:000009">
    <property type="entry name" value="Aldehyde dehydrogenase A"/>
    <property type="match status" value="1"/>
</dbReference>
<comment type="catalytic activity">
    <reaction evidence="10">
        <text>an aldehyde + NAD(+) + H2O = a carboxylate + NADH + 2 H(+)</text>
        <dbReference type="Rhea" id="RHEA:16185"/>
        <dbReference type="ChEBI" id="CHEBI:15377"/>
        <dbReference type="ChEBI" id="CHEBI:15378"/>
        <dbReference type="ChEBI" id="CHEBI:17478"/>
        <dbReference type="ChEBI" id="CHEBI:29067"/>
        <dbReference type="ChEBI" id="CHEBI:57540"/>
        <dbReference type="ChEBI" id="CHEBI:57945"/>
        <dbReference type="EC" id="1.2.1.3"/>
    </reaction>
</comment>
<dbReference type="AlphaFoldDB" id="A0A553HUR7"/>
<dbReference type="PROSITE" id="PS00070">
    <property type="entry name" value="ALDEHYDE_DEHYDR_CYS"/>
    <property type="match status" value="1"/>
</dbReference>
<reference evidence="16" key="1">
    <citation type="submission" date="2019-06" db="EMBL/GenBank/DDBJ databases">
        <title>Draft genome sequence of the griseofulvin-producing fungus Xylaria cubensis strain G536.</title>
        <authorList>
            <person name="Mead M.E."/>
            <person name="Raja H.A."/>
            <person name="Steenwyk J.L."/>
            <person name="Knowles S.L."/>
            <person name="Oberlies N.H."/>
            <person name="Rokas A."/>
        </authorList>
    </citation>
    <scope>NUCLEOTIDE SEQUENCE [LARGE SCALE GENOMIC DNA]</scope>
    <source>
        <strain evidence="16">G536</strain>
    </source>
</reference>
<keyword evidence="2" id="KW-0808">Transferase</keyword>
<dbReference type="InterPro" id="IPR013083">
    <property type="entry name" value="Znf_RING/FYVE/PHD"/>
</dbReference>
<dbReference type="SMART" id="SM00647">
    <property type="entry name" value="IBR"/>
    <property type="match status" value="1"/>
</dbReference>
<dbReference type="GO" id="GO:0008270">
    <property type="term" value="F:zinc ion binding"/>
    <property type="evidence" value="ECO:0007669"/>
    <property type="project" value="UniProtKB-KW"/>
</dbReference>
<dbReference type="InterPro" id="IPR044066">
    <property type="entry name" value="TRIAD_supradom"/>
</dbReference>
<dbReference type="InterPro" id="IPR016163">
    <property type="entry name" value="Ald_DH_C"/>
</dbReference>
<dbReference type="EMBL" id="VFLP01000043">
    <property type="protein sequence ID" value="TRX91700.1"/>
    <property type="molecule type" value="Genomic_DNA"/>
</dbReference>
<dbReference type="InterPro" id="IPR016160">
    <property type="entry name" value="Ald_DH_CS_CYS"/>
</dbReference>
<evidence type="ECO:0000256" key="4">
    <source>
        <dbReference type="ARBA" id="ARBA00022737"/>
    </source>
</evidence>
<feature type="domain" description="RING-type" evidence="14">
    <location>
        <begin position="208"/>
        <end position="442"/>
    </location>
</feature>
<dbReference type="Pfam" id="PF00171">
    <property type="entry name" value="Aldedh"/>
    <property type="match status" value="1"/>
</dbReference>
<dbReference type="GO" id="GO:0004029">
    <property type="term" value="F:aldehyde dehydrogenase (NAD+) activity"/>
    <property type="evidence" value="ECO:0007669"/>
    <property type="project" value="UniProtKB-EC"/>
</dbReference>
<evidence type="ECO:0000256" key="6">
    <source>
        <dbReference type="ARBA" id="ARBA00022786"/>
    </source>
</evidence>
<dbReference type="Gene3D" id="3.40.309.10">
    <property type="entry name" value="Aldehyde Dehydrogenase, Chain A, domain 2"/>
    <property type="match status" value="1"/>
</dbReference>
<keyword evidence="8 12" id="KW-0560">Oxidoreductase</keyword>
<dbReference type="Gene3D" id="3.40.605.10">
    <property type="entry name" value="Aldehyde Dehydrogenase, Chain A, domain 1"/>
    <property type="match status" value="1"/>
</dbReference>
<dbReference type="InterPro" id="IPR002867">
    <property type="entry name" value="IBR_dom"/>
</dbReference>
<dbReference type="InterPro" id="IPR016161">
    <property type="entry name" value="Ald_DH/histidinol_DH"/>
</dbReference>
<proteinExistence type="inferred from homology"/>
<keyword evidence="7" id="KW-0862">Zinc</keyword>
<evidence type="ECO:0000256" key="12">
    <source>
        <dbReference type="RuleBase" id="RU003345"/>
    </source>
</evidence>
<evidence type="ECO:0000256" key="13">
    <source>
        <dbReference type="SAM" id="MobiDB-lite"/>
    </source>
</evidence>
<dbReference type="Gene3D" id="3.30.40.10">
    <property type="entry name" value="Zinc/RING finger domain, C3HC4 (zinc finger)"/>
    <property type="match status" value="1"/>
</dbReference>
<evidence type="ECO:0000256" key="9">
    <source>
        <dbReference type="ARBA" id="ARBA00024226"/>
    </source>
</evidence>
<comment type="caution">
    <text evidence="15">The sequence shown here is derived from an EMBL/GenBank/DDBJ whole genome shotgun (WGS) entry which is preliminary data.</text>
</comment>
<keyword evidence="3" id="KW-0479">Metal-binding</keyword>
<evidence type="ECO:0000256" key="3">
    <source>
        <dbReference type="ARBA" id="ARBA00022723"/>
    </source>
</evidence>
<feature type="active site" evidence="11">
    <location>
        <position position="662"/>
    </location>
</feature>
<evidence type="ECO:0000256" key="11">
    <source>
        <dbReference type="PROSITE-ProRule" id="PRU10007"/>
    </source>
</evidence>